<feature type="region of interest" description="Disordered" evidence="1">
    <location>
        <begin position="1"/>
        <end position="25"/>
    </location>
</feature>
<protein>
    <submittedName>
        <fullName evidence="2">OLC1v1038025C1</fullName>
    </submittedName>
</protein>
<evidence type="ECO:0000256" key="1">
    <source>
        <dbReference type="SAM" id="MobiDB-lite"/>
    </source>
</evidence>
<proteinExistence type="predicted"/>
<evidence type="ECO:0000313" key="2">
    <source>
        <dbReference type="EMBL" id="CAI9100841.1"/>
    </source>
</evidence>
<keyword evidence="3" id="KW-1185">Reference proteome</keyword>
<reference evidence="2" key="1">
    <citation type="submission" date="2023-03" db="EMBL/GenBank/DDBJ databases">
        <authorList>
            <person name="Julca I."/>
        </authorList>
    </citation>
    <scope>NUCLEOTIDE SEQUENCE</scope>
</reference>
<name>A0AAV1CYS4_OLDCO</name>
<sequence length="91" mass="9889">MDSGSSLLDDEYDDGCKPPTSIDEDGPLDYLDALEAEFPHVNEGAKVLNPGSLKPLPGPPREPDDFRYPEDNGLPALAIRVRDGLLFAVNH</sequence>
<gene>
    <name evidence="2" type="ORF">OLC1_LOCUS10570</name>
</gene>
<dbReference type="Proteomes" id="UP001161247">
    <property type="component" value="Chromosome 3"/>
</dbReference>
<dbReference type="AlphaFoldDB" id="A0AAV1CYS4"/>
<accession>A0AAV1CYS4</accession>
<organism evidence="2 3">
    <name type="scientific">Oldenlandia corymbosa var. corymbosa</name>
    <dbReference type="NCBI Taxonomy" id="529605"/>
    <lineage>
        <taxon>Eukaryota</taxon>
        <taxon>Viridiplantae</taxon>
        <taxon>Streptophyta</taxon>
        <taxon>Embryophyta</taxon>
        <taxon>Tracheophyta</taxon>
        <taxon>Spermatophyta</taxon>
        <taxon>Magnoliopsida</taxon>
        <taxon>eudicotyledons</taxon>
        <taxon>Gunneridae</taxon>
        <taxon>Pentapetalae</taxon>
        <taxon>asterids</taxon>
        <taxon>lamiids</taxon>
        <taxon>Gentianales</taxon>
        <taxon>Rubiaceae</taxon>
        <taxon>Rubioideae</taxon>
        <taxon>Spermacoceae</taxon>
        <taxon>Hedyotis-Oldenlandia complex</taxon>
        <taxon>Oldenlandia</taxon>
    </lineage>
</organism>
<dbReference type="EMBL" id="OX459120">
    <property type="protein sequence ID" value="CAI9100841.1"/>
    <property type="molecule type" value="Genomic_DNA"/>
</dbReference>
<evidence type="ECO:0000313" key="3">
    <source>
        <dbReference type="Proteomes" id="UP001161247"/>
    </source>
</evidence>